<accession>A0A517QQ97</accession>
<dbReference type="RefSeq" id="WP_145200715.1">
    <property type="nucleotide sequence ID" value="NZ_CP036267.1"/>
</dbReference>
<evidence type="ECO:0000256" key="1">
    <source>
        <dbReference type="SAM" id="Phobius"/>
    </source>
</evidence>
<keyword evidence="1" id="KW-0812">Transmembrane</keyword>
<keyword evidence="1" id="KW-1133">Transmembrane helix</keyword>
<dbReference type="EMBL" id="CP036267">
    <property type="protein sequence ID" value="QDT33808.1"/>
    <property type="molecule type" value="Genomic_DNA"/>
</dbReference>
<proteinExistence type="predicted"/>
<evidence type="ECO:0000313" key="2">
    <source>
        <dbReference type="EMBL" id="QDT33808.1"/>
    </source>
</evidence>
<organism evidence="2 3">
    <name type="scientific">Thalassoglobus polymorphus</name>
    <dbReference type="NCBI Taxonomy" id="2527994"/>
    <lineage>
        <taxon>Bacteria</taxon>
        <taxon>Pseudomonadati</taxon>
        <taxon>Planctomycetota</taxon>
        <taxon>Planctomycetia</taxon>
        <taxon>Planctomycetales</taxon>
        <taxon>Planctomycetaceae</taxon>
        <taxon>Thalassoglobus</taxon>
    </lineage>
</organism>
<dbReference type="Proteomes" id="UP000315724">
    <property type="component" value="Chromosome"/>
</dbReference>
<keyword evidence="3" id="KW-1185">Reference proteome</keyword>
<protein>
    <submittedName>
        <fullName evidence="2">Uncharacterized protein</fullName>
    </submittedName>
</protein>
<sequence length="234" mass="25965">MPEMTIQEAIENWVESYKEKRFKLHVAGAIVSFLGSLFVLLATYWVVRFCLWFAVSGILGEGMGLLSATLFVIALLFAVYLLVNHEEVENVDLGSDEQTQKVHTAVKESGSRLMSFFGNPETVRGIVKMLSVSILAAPAIIMSGFRQTRLARDIQKIEPDFVTPFLIQLAKSGKRIPMDQLASNLGERSIADLIIQMSLIDGVIVRTKGSNGMYLREDLKGELLKAKNQRKASG</sequence>
<feature type="transmembrane region" description="Helical" evidence="1">
    <location>
        <begin position="63"/>
        <end position="83"/>
    </location>
</feature>
<keyword evidence="1" id="KW-0472">Membrane</keyword>
<gene>
    <name evidence="2" type="ORF">Mal48_30630</name>
</gene>
<dbReference type="KEGG" id="tpol:Mal48_30630"/>
<name>A0A517QQ97_9PLAN</name>
<dbReference type="AlphaFoldDB" id="A0A517QQ97"/>
<evidence type="ECO:0000313" key="3">
    <source>
        <dbReference type="Proteomes" id="UP000315724"/>
    </source>
</evidence>
<feature type="transmembrane region" description="Helical" evidence="1">
    <location>
        <begin position="26"/>
        <end position="51"/>
    </location>
</feature>
<reference evidence="2 3" key="1">
    <citation type="submission" date="2019-02" db="EMBL/GenBank/DDBJ databases">
        <title>Deep-cultivation of Planctomycetes and their phenomic and genomic characterization uncovers novel biology.</title>
        <authorList>
            <person name="Wiegand S."/>
            <person name="Jogler M."/>
            <person name="Boedeker C."/>
            <person name="Pinto D."/>
            <person name="Vollmers J."/>
            <person name="Rivas-Marin E."/>
            <person name="Kohn T."/>
            <person name="Peeters S.H."/>
            <person name="Heuer A."/>
            <person name="Rast P."/>
            <person name="Oberbeckmann S."/>
            <person name="Bunk B."/>
            <person name="Jeske O."/>
            <person name="Meyerdierks A."/>
            <person name="Storesund J.E."/>
            <person name="Kallscheuer N."/>
            <person name="Luecker S."/>
            <person name="Lage O.M."/>
            <person name="Pohl T."/>
            <person name="Merkel B.J."/>
            <person name="Hornburger P."/>
            <person name="Mueller R.-W."/>
            <person name="Bruemmer F."/>
            <person name="Labrenz M."/>
            <person name="Spormann A.M."/>
            <person name="Op den Camp H."/>
            <person name="Overmann J."/>
            <person name="Amann R."/>
            <person name="Jetten M.S.M."/>
            <person name="Mascher T."/>
            <person name="Medema M.H."/>
            <person name="Devos D.P."/>
            <person name="Kaster A.-K."/>
            <person name="Ovreas L."/>
            <person name="Rohde M."/>
            <person name="Galperin M.Y."/>
            <person name="Jogler C."/>
        </authorList>
    </citation>
    <scope>NUCLEOTIDE SEQUENCE [LARGE SCALE GENOMIC DNA]</scope>
    <source>
        <strain evidence="2 3">Mal48</strain>
    </source>
</reference>